<evidence type="ECO:0000313" key="2">
    <source>
        <dbReference type="Proteomes" id="UP000186855"/>
    </source>
</evidence>
<sequence length="330" mass="36525">MNEHPDDRNALTPETLAAYFDAGHPAEQRLAEEPLCVLGIDPPRGELTLRTPATGSVIDVSAYRMIRTDIVEEPGDETVWFRVTVEAKGIEYEAYSLLQAVTDQLQQGDDLERALHVALDAFRGLLARAPRLSEDQEIGLFGELVALDRLIDGVGETKALAAWLGPRAEEHDFVLGEADVEVKTTRSERRIHVIHGLGQLTPTPGRPLHLMSVQVTGAGAAGNGEALPELIERIRRRLRSGRTDFDDRLTDCGWEDAQADRLYTTRLLVRSEPRFYTVDEAFPAITSAGLSRIVTRPELVRSIDYRIDVTDLEPEGTAPAEFTTAPTHED</sequence>
<reference evidence="1 2" key="1">
    <citation type="submission" date="2016-12" db="EMBL/GenBank/DDBJ databases">
        <title>Genomic comparison of strains in the 'Actinomyces naeslundii' group.</title>
        <authorList>
            <person name="Mughal S.R."/>
            <person name="Do T."/>
            <person name="Gilbert S.C."/>
            <person name="Witherden E.A."/>
            <person name="Didelot X."/>
            <person name="Beighton D."/>
        </authorList>
    </citation>
    <scope>NUCLEOTIDE SEQUENCE [LARGE SCALE GENOMIC DNA]</scope>
    <source>
        <strain evidence="1 2">S24V</strain>
    </source>
</reference>
<gene>
    <name evidence="1" type="ORF">BKH30_08565</name>
</gene>
<evidence type="ECO:0000313" key="1">
    <source>
        <dbReference type="EMBL" id="OLO51421.1"/>
    </source>
</evidence>
<name>A0A1Q8VTI1_9ACTO</name>
<proteinExistence type="predicted"/>
<dbReference type="InterPro" id="IPR025534">
    <property type="entry name" value="DUF4420"/>
</dbReference>
<dbReference type="Proteomes" id="UP000186855">
    <property type="component" value="Unassembled WGS sequence"/>
</dbReference>
<dbReference type="AlphaFoldDB" id="A0A1Q8VTI1"/>
<comment type="caution">
    <text evidence="1">The sequence shown here is derived from an EMBL/GenBank/DDBJ whole genome shotgun (WGS) entry which is preliminary data.</text>
</comment>
<evidence type="ECO:0008006" key="3">
    <source>
        <dbReference type="Google" id="ProtNLM"/>
    </source>
</evidence>
<dbReference type="Pfam" id="PF14390">
    <property type="entry name" value="DUF4420"/>
    <property type="match status" value="1"/>
</dbReference>
<dbReference type="EMBL" id="MSKI01000095">
    <property type="protein sequence ID" value="OLO51421.1"/>
    <property type="molecule type" value="Genomic_DNA"/>
</dbReference>
<accession>A0A1Q8VTI1</accession>
<protein>
    <recommendedName>
        <fullName evidence="3">PD-(D/E)XK motif protein</fullName>
    </recommendedName>
</protein>
<organism evidence="1 2">
    <name type="scientific">Actinomyces oris</name>
    <dbReference type="NCBI Taxonomy" id="544580"/>
    <lineage>
        <taxon>Bacteria</taxon>
        <taxon>Bacillati</taxon>
        <taxon>Actinomycetota</taxon>
        <taxon>Actinomycetes</taxon>
        <taxon>Actinomycetales</taxon>
        <taxon>Actinomycetaceae</taxon>
        <taxon>Actinomyces</taxon>
    </lineage>
</organism>